<keyword evidence="1" id="KW-0472">Membrane</keyword>
<protein>
    <submittedName>
        <fullName evidence="2">Uncharacterized protein</fullName>
    </submittedName>
</protein>
<comment type="caution">
    <text evidence="2">The sequence shown here is derived from an EMBL/GenBank/DDBJ whole genome shotgun (WGS) entry which is preliminary data.</text>
</comment>
<keyword evidence="1" id="KW-1133">Transmembrane helix</keyword>
<proteinExistence type="predicted"/>
<sequence length="84" mass="9011">MVEDLIVAIGLPVVILTIISVVLVVGAMTLTFGVKYPKVQPYTIDQKWEHEPLLFSATDVTPVAPGYHGHGHDDLIGGSASGKW</sequence>
<name>A0A315SGA1_WILMA</name>
<accession>A0A315SGA1</accession>
<dbReference type="Proteomes" id="UP000274762">
    <property type="component" value="Unassembled WGS sequence"/>
</dbReference>
<evidence type="ECO:0000313" key="3">
    <source>
        <dbReference type="Proteomes" id="UP000274762"/>
    </source>
</evidence>
<accession>A0A495K685</accession>
<keyword evidence="1" id="KW-0812">Transmembrane</keyword>
<evidence type="ECO:0000313" key="2">
    <source>
        <dbReference type="EMBL" id="RKR95912.1"/>
    </source>
</evidence>
<gene>
    <name evidence="2" type="ORF">DFJ75_2741</name>
</gene>
<reference evidence="2 3" key="1">
    <citation type="submission" date="2018-10" db="EMBL/GenBank/DDBJ databases">
        <title>Sequencing the genomes of 1000 actinobacteria strains.</title>
        <authorList>
            <person name="Klenk H.-P."/>
        </authorList>
    </citation>
    <scope>NUCLEOTIDE SEQUENCE [LARGE SCALE GENOMIC DNA]</scope>
    <source>
        <strain evidence="2 3">DSM 44343</strain>
    </source>
</reference>
<feature type="transmembrane region" description="Helical" evidence="1">
    <location>
        <begin position="6"/>
        <end position="30"/>
    </location>
</feature>
<evidence type="ECO:0000256" key="1">
    <source>
        <dbReference type="SAM" id="Phobius"/>
    </source>
</evidence>
<organism evidence="2 3">
    <name type="scientific">Williamsia marianensis</name>
    <dbReference type="NCBI Taxonomy" id="85044"/>
    <lineage>
        <taxon>Bacteria</taxon>
        <taxon>Bacillati</taxon>
        <taxon>Actinomycetota</taxon>
        <taxon>Actinomycetes</taxon>
        <taxon>Mycobacteriales</taxon>
        <taxon>Nocardiaceae</taxon>
        <taxon>Williamsia</taxon>
    </lineage>
</organism>
<dbReference type="EMBL" id="RBKV01000001">
    <property type="protein sequence ID" value="RKR95912.1"/>
    <property type="molecule type" value="Genomic_DNA"/>
</dbReference>
<dbReference type="AlphaFoldDB" id="A0A315SGA1"/>